<proteinExistence type="predicted"/>
<sequence>MNRYHCCATCIHFRAERVDGKMRYMCKRLGYETKTHYKFNCWTPKEKVRRLMEKQGEKDA</sequence>
<dbReference type="EMBL" id="JBHUEO010000055">
    <property type="protein sequence ID" value="MFD1708040.1"/>
    <property type="molecule type" value="Genomic_DNA"/>
</dbReference>
<keyword evidence="2" id="KW-1185">Reference proteome</keyword>
<name>A0ABW4KP70_9BACI</name>
<comment type="caution">
    <text evidence="1">The sequence shown here is derived from an EMBL/GenBank/DDBJ whole genome shotgun (WGS) entry which is preliminary data.</text>
</comment>
<organism evidence="1 2">
    <name type="scientific">Siminovitchia sediminis</name>
    <dbReference type="NCBI Taxonomy" id="1274353"/>
    <lineage>
        <taxon>Bacteria</taxon>
        <taxon>Bacillati</taxon>
        <taxon>Bacillota</taxon>
        <taxon>Bacilli</taxon>
        <taxon>Bacillales</taxon>
        <taxon>Bacillaceae</taxon>
        <taxon>Siminovitchia</taxon>
    </lineage>
</organism>
<reference evidence="2" key="1">
    <citation type="journal article" date="2019" name="Int. J. Syst. Evol. Microbiol.">
        <title>The Global Catalogue of Microorganisms (GCM) 10K type strain sequencing project: providing services to taxonomists for standard genome sequencing and annotation.</title>
        <authorList>
            <consortium name="The Broad Institute Genomics Platform"/>
            <consortium name="The Broad Institute Genome Sequencing Center for Infectious Disease"/>
            <person name="Wu L."/>
            <person name="Ma J."/>
        </authorList>
    </citation>
    <scope>NUCLEOTIDE SEQUENCE [LARGE SCALE GENOMIC DNA]</scope>
    <source>
        <strain evidence="2">CGMCC 1.12295</strain>
    </source>
</reference>
<protein>
    <submittedName>
        <fullName evidence="1">Uncharacterized protein</fullName>
    </submittedName>
</protein>
<evidence type="ECO:0000313" key="2">
    <source>
        <dbReference type="Proteomes" id="UP001597301"/>
    </source>
</evidence>
<dbReference type="Proteomes" id="UP001597301">
    <property type="component" value="Unassembled WGS sequence"/>
</dbReference>
<evidence type="ECO:0000313" key="1">
    <source>
        <dbReference type="EMBL" id="MFD1708040.1"/>
    </source>
</evidence>
<gene>
    <name evidence="1" type="ORF">ACFSCZ_15045</name>
</gene>
<dbReference type="RefSeq" id="WP_380774930.1">
    <property type="nucleotide sequence ID" value="NZ_JBHUEO010000055.1"/>
</dbReference>
<accession>A0ABW4KP70</accession>